<feature type="domain" description="CBS" evidence="13">
    <location>
        <begin position="223"/>
        <end position="284"/>
    </location>
</feature>
<dbReference type="InterPro" id="IPR046342">
    <property type="entry name" value="CBS_dom_sf"/>
</dbReference>
<feature type="transmembrane region" description="Helical" evidence="12">
    <location>
        <begin position="12"/>
        <end position="35"/>
    </location>
</feature>
<comment type="caution">
    <text evidence="15">The sequence shown here is derived from an EMBL/GenBank/DDBJ whole genome shotgun (WGS) entry which is preliminary data.</text>
</comment>
<comment type="similarity">
    <text evidence="2">Belongs to the UPF0053 family.</text>
</comment>
<evidence type="ECO:0000256" key="3">
    <source>
        <dbReference type="ARBA" id="ARBA00022475"/>
    </source>
</evidence>
<feature type="compositionally biased region" description="Acidic residues" evidence="11">
    <location>
        <begin position="439"/>
        <end position="451"/>
    </location>
</feature>
<feature type="transmembrane region" description="Helical" evidence="12">
    <location>
        <begin position="66"/>
        <end position="86"/>
    </location>
</feature>
<dbReference type="SUPFAM" id="SSF54631">
    <property type="entry name" value="CBS-domain pair"/>
    <property type="match status" value="1"/>
</dbReference>
<sequence length="451" mass="49403">MSGDPASSSLGGQIILIVVLTLINAFFAAAEMAIVSVNRTKIETEAENGDKKAKALLGVMNDSSGFLATIQVAITFAGFLSSASAATSMAGLLAPLFGDVSWAEQASVILITVVLSYISLVFGELYPKQIALAKAEQLAKASIGPVKAVRAFLRPFVWLLSTSTNLLVKITPVDLTTNDSQMTRDEMLGVIEKSRKTGVIDPDEYSMLEGIINFNDKMAREVMVPRTDAFMIDINDPDTENIDLILNQPYSRIPVYKEDKDIIVGMLHIKNILKTARDNGFEKLKLADVMSKPMFVPETITIDELLLEMQRTHQQMAVLLDEYGGVVGLATIEDLLEEIVGEIDDESDSTETLYSKISDRKYVIAGKMPLSDFNDQFDTELENDDVDTIAGFVITELGTIPTNGQHLNVVLENGMTLTTGMMQSSRLENVTLTLPEPKDPDESEDNETDEE</sequence>
<evidence type="ECO:0000259" key="13">
    <source>
        <dbReference type="PROSITE" id="PS51371"/>
    </source>
</evidence>
<organism evidence="15 16">
    <name type="scientific">Lapidilactobacillus mulanensis</name>
    <dbReference type="NCBI Taxonomy" id="2485999"/>
    <lineage>
        <taxon>Bacteria</taxon>
        <taxon>Bacillati</taxon>
        <taxon>Bacillota</taxon>
        <taxon>Bacilli</taxon>
        <taxon>Lactobacillales</taxon>
        <taxon>Lactobacillaceae</taxon>
        <taxon>Lapidilactobacillus</taxon>
    </lineage>
</organism>
<gene>
    <name evidence="15" type="ORF">ACFQ4L_07950</name>
</gene>
<dbReference type="Pfam" id="PF00571">
    <property type="entry name" value="CBS"/>
    <property type="match status" value="2"/>
</dbReference>
<dbReference type="InterPro" id="IPR036318">
    <property type="entry name" value="FAD-bd_PCMH-like_sf"/>
</dbReference>
<comment type="subcellular location">
    <subcellularLocation>
        <location evidence="1">Cell membrane</location>
        <topology evidence="1">Multi-pass membrane protein</topology>
    </subcellularLocation>
</comment>
<dbReference type="PROSITE" id="PS51846">
    <property type="entry name" value="CNNM"/>
    <property type="match status" value="1"/>
</dbReference>
<keyword evidence="3" id="KW-1003">Cell membrane</keyword>
<keyword evidence="5" id="KW-0677">Repeat</keyword>
<evidence type="ECO:0000256" key="12">
    <source>
        <dbReference type="SAM" id="Phobius"/>
    </source>
</evidence>
<dbReference type="PROSITE" id="PS51371">
    <property type="entry name" value="CBS"/>
    <property type="match status" value="2"/>
</dbReference>
<keyword evidence="6 10" id="KW-1133">Transmembrane helix</keyword>
<proteinExistence type="inferred from homology"/>
<keyword evidence="7 9" id="KW-0129">CBS domain</keyword>
<dbReference type="EMBL" id="JBHTOF010000092">
    <property type="protein sequence ID" value="MFD1465993.1"/>
    <property type="molecule type" value="Genomic_DNA"/>
</dbReference>
<reference evidence="16" key="1">
    <citation type="journal article" date="2019" name="Int. J. Syst. Evol. Microbiol.">
        <title>The Global Catalogue of Microorganisms (GCM) 10K type strain sequencing project: providing services to taxonomists for standard genome sequencing and annotation.</title>
        <authorList>
            <consortium name="The Broad Institute Genomics Platform"/>
            <consortium name="The Broad Institute Genome Sequencing Center for Infectious Disease"/>
            <person name="Wu L."/>
            <person name="Ma J."/>
        </authorList>
    </citation>
    <scope>NUCLEOTIDE SEQUENCE [LARGE SCALE GENOMIC DNA]</scope>
    <source>
        <strain evidence="16">CCM 8951</strain>
    </source>
</reference>
<dbReference type="InterPro" id="IPR005170">
    <property type="entry name" value="Transptr-assoc_dom"/>
</dbReference>
<protein>
    <submittedName>
        <fullName evidence="15">Hemolysin family protein</fullName>
    </submittedName>
</protein>
<keyword evidence="16" id="KW-1185">Reference proteome</keyword>
<evidence type="ECO:0000256" key="4">
    <source>
        <dbReference type="ARBA" id="ARBA00022692"/>
    </source>
</evidence>
<evidence type="ECO:0000256" key="8">
    <source>
        <dbReference type="ARBA" id="ARBA00023136"/>
    </source>
</evidence>
<evidence type="ECO:0000256" key="5">
    <source>
        <dbReference type="ARBA" id="ARBA00022737"/>
    </source>
</evidence>
<evidence type="ECO:0000256" key="6">
    <source>
        <dbReference type="ARBA" id="ARBA00022989"/>
    </source>
</evidence>
<evidence type="ECO:0000259" key="14">
    <source>
        <dbReference type="PROSITE" id="PS51846"/>
    </source>
</evidence>
<feature type="region of interest" description="Disordered" evidence="11">
    <location>
        <begin position="431"/>
        <end position="451"/>
    </location>
</feature>
<evidence type="ECO:0000313" key="15">
    <source>
        <dbReference type="EMBL" id="MFD1465993.1"/>
    </source>
</evidence>
<dbReference type="InterPro" id="IPR016169">
    <property type="entry name" value="FAD-bd_PCMH_sub2"/>
</dbReference>
<dbReference type="Pfam" id="PF01595">
    <property type="entry name" value="CNNM"/>
    <property type="match status" value="1"/>
</dbReference>
<dbReference type="Pfam" id="PF03471">
    <property type="entry name" value="CorC_HlyC"/>
    <property type="match status" value="1"/>
</dbReference>
<dbReference type="InterPro" id="IPR002550">
    <property type="entry name" value="CNNM"/>
</dbReference>
<keyword evidence="4 10" id="KW-0812">Transmembrane</keyword>
<evidence type="ECO:0000256" key="10">
    <source>
        <dbReference type="PROSITE-ProRule" id="PRU01193"/>
    </source>
</evidence>
<evidence type="ECO:0000256" key="1">
    <source>
        <dbReference type="ARBA" id="ARBA00004651"/>
    </source>
</evidence>
<dbReference type="InterPro" id="IPR051676">
    <property type="entry name" value="UPF0053_domain"/>
</dbReference>
<name>A0ABW4DQ94_9LACO</name>
<dbReference type="RefSeq" id="WP_125578346.1">
    <property type="nucleotide sequence ID" value="NZ_JBHTOF010000092.1"/>
</dbReference>
<dbReference type="InterPro" id="IPR000644">
    <property type="entry name" value="CBS_dom"/>
</dbReference>
<evidence type="ECO:0000256" key="9">
    <source>
        <dbReference type="PROSITE-ProRule" id="PRU00703"/>
    </source>
</evidence>
<accession>A0ABW4DQ94</accession>
<feature type="transmembrane region" description="Helical" evidence="12">
    <location>
        <begin position="106"/>
        <end position="126"/>
    </location>
</feature>
<dbReference type="Gene3D" id="3.30.465.10">
    <property type="match status" value="1"/>
</dbReference>
<dbReference type="InterPro" id="IPR044751">
    <property type="entry name" value="Ion_transp-like_CBS"/>
</dbReference>
<feature type="domain" description="CNNM transmembrane" evidence="14">
    <location>
        <begin position="6"/>
        <end position="204"/>
    </location>
</feature>
<feature type="domain" description="CBS" evidence="13">
    <location>
        <begin position="289"/>
        <end position="346"/>
    </location>
</feature>
<keyword evidence="8 10" id="KW-0472">Membrane</keyword>
<dbReference type="SMART" id="SM01091">
    <property type="entry name" value="CorC_HlyC"/>
    <property type="match status" value="1"/>
</dbReference>
<dbReference type="Proteomes" id="UP001597244">
    <property type="component" value="Unassembled WGS sequence"/>
</dbReference>
<dbReference type="Gene3D" id="3.10.580.10">
    <property type="entry name" value="CBS-domain"/>
    <property type="match status" value="1"/>
</dbReference>
<evidence type="ECO:0000256" key="7">
    <source>
        <dbReference type="ARBA" id="ARBA00023122"/>
    </source>
</evidence>
<dbReference type="PANTHER" id="PTHR43099">
    <property type="entry name" value="UPF0053 PROTEIN YRKA"/>
    <property type="match status" value="1"/>
</dbReference>
<dbReference type="CDD" id="cd04590">
    <property type="entry name" value="CBS_pair_CorC_HlyC_assoc"/>
    <property type="match status" value="1"/>
</dbReference>
<dbReference type="PANTHER" id="PTHR43099:SF5">
    <property type="entry name" value="HLYC_CORC FAMILY TRANSPORTER"/>
    <property type="match status" value="1"/>
</dbReference>
<dbReference type="SUPFAM" id="SSF56176">
    <property type="entry name" value="FAD-binding/transporter-associated domain-like"/>
    <property type="match status" value="1"/>
</dbReference>
<evidence type="ECO:0000313" key="16">
    <source>
        <dbReference type="Proteomes" id="UP001597244"/>
    </source>
</evidence>
<evidence type="ECO:0000256" key="11">
    <source>
        <dbReference type="SAM" id="MobiDB-lite"/>
    </source>
</evidence>
<evidence type="ECO:0000256" key="2">
    <source>
        <dbReference type="ARBA" id="ARBA00006337"/>
    </source>
</evidence>